<dbReference type="GO" id="GO:0006298">
    <property type="term" value="P:mismatch repair"/>
    <property type="evidence" value="ECO:0007669"/>
    <property type="project" value="InterPro"/>
</dbReference>
<dbReference type="PANTHER" id="PTHR10073">
    <property type="entry name" value="DNA MISMATCH REPAIR PROTEIN MLH, PMS, MUTL"/>
    <property type="match status" value="1"/>
</dbReference>
<dbReference type="GO" id="GO:0005524">
    <property type="term" value="F:ATP binding"/>
    <property type="evidence" value="ECO:0007669"/>
    <property type="project" value="InterPro"/>
</dbReference>
<feature type="non-terminal residue" evidence="2">
    <location>
        <position position="1"/>
    </location>
</feature>
<dbReference type="InterPro" id="IPR036890">
    <property type="entry name" value="HATPase_C_sf"/>
</dbReference>
<dbReference type="GO" id="GO:0140664">
    <property type="term" value="F:ATP-dependent DNA damage sensor activity"/>
    <property type="evidence" value="ECO:0007669"/>
    <property type="project" value="InterPro"/>
</dbReference>
<dbReference type="InterPro" id="IPR038973">
    <property type="entry name" value="MutL/Mlh/Pms-like"/>
</dbReference>
<organism evidence="2 3">
    <name type="scientific">Thamnidium elegans</name>
    <dbReference type="NCBI Taxonomy" id="101142"/>
    <lineage>
        <taxon>Eukaryota</taxon>
        <taxon>Fungi</taxon>
        <taxon>Fungi incertae sedis</taxon>
        <taxon>Mucoromycota</taxon>
        <taxon>Mucoromycotina</taxon>
        <taxon>Mucoromycetes</taxon>
        <taxon>Mucorales</taxon>
        <taxon>Mucorineae</taxon>
        <taxon>Mucoraceae</taxon>
        <taxon>Thamnidium</taxon>
    </lineage>
</organism>
<keyword evidence="3" id="KW-1185">Reference proteome</keyword>
<comment type="caution">
    <text evidence="2">The sequence shown here is derived from an EMBL/GenBank/DDBJ whole genome shotgun (WGS) entry which is preliminary data.</text>
</comment>
<dbReference type="AlphaFoldDB" id="A0A8H7VWC7"/>
<evidence type="ECO:0008006" key="4">
    <source>
        <dbReference type="Google" id="ProtNLM"/>
    </source>
</evidence>
<dbReference type="Gene3D" id="3.30.565.10">
    <property type="entry name" value="Histidine kinase-like ATPase, C-terminal domain"/>
    <property type="match status" value="1"/>
</dbReference>
<dbReference type="PANTHER" id="PTHR10073:SF12">
    <property type="entry name" value="DNA MISMATCH REPAIR PROTEIN MLH1"/>
    <property type="match status" value="1"/>
</dbReference>
<dbReference type="SUPFAM" id="SSF55874">
    <property type="entry name" value="ATPase domain of HSP90 chaperone/DNA topoisomerase II/histidine kinase"/>
    <property type="match status" value="1"/>
</dbReference>
<dbReference type="GO" id="GO:0032300">
    <property type="term" value="C:mismatch repair complex"/>
    <property type="evidence" value="ECO:0007669"/>
    <property type="project" value="InterPro"/>
</dbReference>
<gene>
    <name evidence="2" type="ORF">INT48_002714</name>
</gene>
<reference evidence="2" key="1">
    <citation type="submission" date="2021-01" db="EMBL/GenBank/DDBJ databases">
        <title>Metabolic potential, ecology and presence of endohyphal bacteria is reflected in genomic diversity of Mucoromycotina.</title>
        <authorList>
            <person name="Muszewska A."/>
            <person name="Okrasinska A."/>
            <person name="Steczkiewicz K."/>
            <person name="Drgas O."/>
            <person name="Orlowska M."/>
            <person name="Perlinska-Lenart U."/>
            <person name="Aleksandrzak-Piekarczyk T."/>
            <person name="Szatraj K."/>
            <person name="Zielenkiewicz U."/>
            <person name="Pilsyk S."/>
            <person name="Malc E."/>
            <person name="Mieczkowski P."/>
            <person name="Kruszewska J.S."/>
            <person name="Biernat P."/>
            <person name="Pawlowska J."/>
        </authorList>
    </citation>
    <scope>NUCLEOTIDE SEQUENCE</scope>
    <source>
        <strain evidence="2">WA0000018081</strain>
    </source>
</reference>
<dbReference type="InterPro" id="IPR002099">
    <property type="entry name" value="MutL/Mlh/PMS"/>
</dbReference>
<evidence type="ECO:0000313" key="2">
    <source>
        <dbReference type="EMBL" id="KAG2236901.1"/>
    </source>
</evidence>
<dbReference type="InterPro" id="IPR014762">
    <property type="entry name" value="DNA_mismatch_repair_CS"/>
</dbReference>
<protein>
    <recommendedName>
        <fullName evidence="4">DNA mismatch repair protein MutL</fullName>
    </recommendedName>
</protein>
<evidence type="ECO:0000313" key="3">
    <source>
        <dbReference type="Proteomes" id="UP000613177"/>
    </source>
</evidence>
<dbReference type="EMBL" id="JAEPRE010000012">
    <property type="protein sequence ID" value="KAG2236901.1"/>
    <property type="molecule type" value="Genomic_DNA"/>
</dbReference>
<proteinExistence type="inferred from homology"/>
<comment type="similarity">
    <text evidence="1">Belongs to the DNA mismatch repair MutL/HexB family.</text>
</comment>
<sequence>MKIERLNSLVVNRIAAGEIIHHPYNAVKELTENSLDAGSTHIQIELINSGLGSIKIIDDGKGIKVDDMPLVCERYATSKLKEFKDLLKLETFGFRGEALSSISQIAKVTIVSKPRDNPYGY</sequence>
<accession>A0A8H7VWC7</accession>
<evidence type="ECO:0000256" key="1">
    <source>
        <dbReference type="ARBA" id="ARBA00006082"/>
    </source>
</evidence>
<dbReference type="NCBIfam" id="TIGR00585">
    <property type="entry name" value="mutl"/>
    <property type="match status" value="1"/>
</dbReference>
<dbReference type="Pfam" id="PF13589">
    <property type="entry name" value="HATPase_c_3"/>
    <property type="match status" value="1"/>
</dbReference>
<dbReference type="GO" id="GO:0030983">
    <property type="term" value="F:mismatched DNA binding"/>
    <property type="evidence" value="ECO:0007669"/>
    <property type="project" value="InterPro"/>
</dbReference>
<dbReference type="PROSITE" id="PS00058">
    <property type="entry name" value="DNA_MISMATCH_REPAIR_1"/>
    <property type="match status" value="1"/>
</dbReference>
<name>A0A8H7VWC7_9FUNG</name>
<dbReference type="GO" id="GO:0016887">
    <property type="term" value="F:ATP hydrolysis activity"/>
    <property type="evidence" value="ECO:0007669"/>
    <property type="project" value="InterPro"/>
</dbReference>
<dbReference type="Proteomes" id="UP000613177">
    <property type="component" value="Unassembled WGS sequence"/>
</dbReference>